<sequence>MAAPGSNKPEAGDILMVIHDFLARSSDELSLAKGDRVELIERDDEFGDGWYLGRHLVNGNSGLFPEVYTRLAPKAAAAAPAPTILPAPKQPLAPLVETVNEHTTPPVSPPPPEEIKTAPLPETQPAPVTLPLSSFKSASVSGGPPPYSPSSLGMGNLGRPNASTDSHVLHETLNVIDEHITDLSSPQINGGLRNTGDSGSEYSSHVGHRISYINGEETDEEEETAHSRFEVESWSADQVAEYLFTAGVEKHHCEVFRDQEITGEVILGMDQTSLFIKAFDLGSVGRRLKTWQKIKNLQDEVNGLEIAGTRRTTQTYGSDAGSDAAGRVRSRTSTMTSSGHQHRFSPLDGRSISVQTKRLSQTPKLEPTQPVSPVSPLVESPSRTFHERRPSAASIRDLHHSRRHSSTNDFRLPSAPLNTTATTPKLATGGTFPPVTTQSSGVHKKQPSFDRNWTLGSATNAYTQRPLSSAGIQDVMNGQGQQLQDSAVDLDRGYFSGTDADPRRRNVLRKRDSAAQSTGSPKSSYADEQRVRSATALSRHSRFGSVDSVRESSPAAQKYFGLTRRTASTNTADSTRPAPISKDSTPPTVTKLEGSPDQVRASPKSAMKRLSQVNHPDFNVGAVLRSGFGFRATSEAVTGTEKSKVSSPADLTLKDSPLYSPSRAGSSTPSAGPSFELDSTDAAKSPSTTTTANSRNSRRKGKKETSAYTRGLQRISPREAIADADYSGWMKKRNGNLMTTWKPRLFVLKGRRLAYYYSEDDEEEKGLIDISFHRVLPADNERLTGLHATLTGASNSPAIPAGSHVPTLAATDAEKDPIKESDAMFIFKLVPPRAGLSRAVNFTKPTVHYFAVPNIKQGRLWMAALMKATIDRDDTKPITTTYQQKTISLAKARQMRHRPPALMNLDEAAGDSEKRAADKKEANGLGIVYSEANSAGLEKLGLQQIESARSRGGFGLGKETLLPQSA</sequence>
<dbReference type="SUPFAM" id="SSF50729">
    <property type="entry name" value="PH domain-like"/>
    <property type="match status" value="1"/>
</dbReference>
<dbReference type="Gene3D" id="2.30.30.40">
    <property type="entry name" value="SH3 Domains"/>
    <property type="match status" value="1"/>
</dbReference>
<dbReference type="SMART" id="SM00326">
    <property type="entry name" value="SH3"/>
    <property type="match status" value="1"/>
</dbReference>
<dbReference type="PANTHER" id="PTHR12092:SF16">
    <property type="entry name" value="PH DOMAIN-CONTAINING PROTEIN"/>
    <property type="match status" value="1"/>
</dbReference>
<dbReference type="InterPro" id="IPR036028">
    <property type="entry name" value="SH3-like_dom_sf"/>
</dbReference>
<dbReference type="CDD" id="cd13316">
    <property type="entry name" value="PH_Boi"/>
    <property type="match status" value="1"/>
</dbReference>
<dbReference type="Pfam" id="PF07647">
    <property type="entry name" value="SAM_2"/>
    <property type="match status" value="1"/>
</dbReference>
<dbReference type="Proteomes" id="UP001285441">
    <property type="component" value="Unassembled WGS sequence"/>
</dbReference>
<keyword evidence="1 2" id="KW-0728">SH3 domain</keyword>
<feature type="compositionally biased region" description="Polar residues" evidence="3">
    <location>
        <begin position="514"/>
        <end position="523"/>
    </location>
</feature>
<dbReference type="AlphaFoldDB" id="A0AAE0KKU4"/>
<dbReference type="PROSITE" id="PS50105">
    <property type="entry name" value="SAM_DOMAIN"/>
    <property type="match status" value="1"/>
</dbReference>
<organism evidence="7 8">
    <name type="scientific">Podospora didyma</name>
    <dbReference type="NCBI Taxonomy" id="330526"/>
    <lineage>
        <taxon>Eukaryota</taxon>
        <taxon>Fungi</taxon>
        <taxon>Dikarya</taxon>
        <taxon>Ascomycota</taxon>
        <taxon>Pezizomycotina</taxon>
        <taxon>Sordariomycetes</taxon>
        <taxon>Sordariomycetidae</taxon>
        <taxon>Sordariales</taxon>
        <taxon>Podosporaceae</taxon>
        <taxon>Podospora</taxon>
    </lineage>
</organism>
<reference evidence="7" key="2">
    <citation type="submission" date="2023-06" db="EMBL/GenBank/DDBJ databases">
        <authorList>
            <consortium name="Lawrence Berkeley National Laboratory"/>
            <person name="Haridas S."/>
            <person name="Hensen N."/>
            <person name="Bonometti L."/>
            <person name="Westerberg I."/>
            <person name="Brannstrom I.O."/>
            <person name="Guillou S."/>
            <person name="Cros-Aarteil S."/>
            <person name="Calhoun S."/>
            <person name="Kuo A."/>
            <person name="Mondo S."/>
            <person name="Pangilinan J."/>
            <person name="Riley R."/>
            <person name="LaButti K."/>
            <person name="Andreopoulos B."/>
            <person name="Lipzen A."/>
            <person name="Chen C."/>
            <person name="Yanf M."/>
            <person name="Daum C."/>
            <person name="Ng V."/>
            <person name="Clum A."/>
            <person name="Steindorff A."/>
            <person name="Ohm R."/>
            <person name="Martin F."/>
            <person name="Silar P."/>
            <person name="Natvig D."/>
            <person name="Lalanne C."/>
            <person name="Gautier V."/>
            <person name="Ament-velasquez S.L."/>
            <person name="Kruys A."/>
            <person name="Hutchinson M.I."/>
            <person name="Powell A.J."/>
            <person name="Barry K."/>
            <person name="Miller A.N."/>
            <person name="Grigoriev I.V."/>
            <person name="Debuchy R."/>
            <person name="Gladieux P."/>
            <person name="Thoren M.H."/>
            <person name="Johannesson H."/>
        </authorList>
    </citation>
    <scope>NUCLEOTIDE SEQUENCE</scope>
    <source>
        <strain evidence="7">CBS 232.78</strain>
    </source>
</reference>
<feature type="compositionally biased region" description="Polar residues" evidence="3">
    <location>
        <begin position="565"/>
        <end position="574"/>
    </location>
</feature>
<feature type="compositionally biased region" description="Polar residues" evidence="3">
    <location>
        <begin position="352"/>
        <end position="363"/>
    </location>
</feature>
<dbReference type="CDD" id="cd11886">
    <property type="entry name" value="SH3_BOI"/>
    <property type="match status" value="1"/>
</dbReference>
<accession>A0AAE0KKU4</accession>
<dbReference type="Gene3D" id="2.30.29.30">
    <property type="entry name" value="Pleckstrin-homology domain (PH domain)/Phosphotyrosine-binding domain (PTB)"/>
    <property type="match status" value="1"/>
</dbReference>
<dbReference type="InterPro" id="IPR037370">
    <property type="entry name" value="Pleckstrin"/>
</dbReference>
<dbReference type="Gene3D" id="1.10.150.50">
    <property type="entry name" value="Transcription Factor, Ets-1"/>
    <property type="match status" value="1"/>
</dbReference>
<feature type="compositionally biased region" description="Low complexity" evidence="3">
    <location>
        <begin position="685"/>
        <end position="695"/>
    </location>
</feature>
<dbReference type="InterPro" id="IPR011993">
    <property type="entry name" value="PH-like_dom_sf"/>
</dbReference>
<feature type="region of interest" description="Disordered" evidence="3">
    <location>
        <begin position="635"/>
        <end position="714"/>
    </location>
</feature>
<feature type="compositionally biased region" description="Low complexity" evidence="3">
    <location>
        <begin position="371"/>
        <end position="382"/>
    </location>
</feature>
<dbReference type="Pfam" id="PF00169">
    <property type="entry name" value="PH"/>
    <property type="match status" value="1"/>
</dbReference>
<proteinExistence type="predicted"/>
<dbReference type="SMART" id="SM00454">
    <property type="entry name" value="SAM"/>
    <property type="match status" value="1"/>
</dbReference>
<dbReference type="SMART" id="SM00233">
    <property type="entry name" value="PH"/>
    <property type="match status" value="1"/>
</dbReference>
<dbReference type="PROSITE" id="PS50003">
    <property type="entry name" value="PH_DOMAIN"/>
    <property type="match status" value="1"/>
</dbReference>
<feature type="domain" description="SAM" evidence="6">
    <location>
        <begin position="234"/>
        <end position="300"/>
    </location>
</feature>
<evidence type="ECO:0000259" key="5">
    <source>
        <dbReference type="PROSITE" id="PS50003"/>
    </source>
</evidence>
<feature type="compositionally biased region" description="Basic and acidic residues" evidence="3">
    <location>
        <begin position="500"/>
        <end position="513"/>
    </location>
</feature>
<feature type="region of interest" description="Disordered" evidence="3">
    <location>
        <begin position="100"/>
        <end position="148"/>
    </location>
</feature>
<evidence type="ECO:0000256" key="3">
    <source>
        <dbReference type="SAM" id="MobiDB-lite"/>
    </source>
</evidence>
<dbReference type="SUPFAM" id="SSF47769">
    <property type="entry name" value="SAM/Pointed domain"/>
    <property type="match status" value="1"/>
</dbReference>
<dbReference type="EMBL" id="JAULSW010000006">
    <property type="protein sequence ID" value="KAK3378085.1"/>
    <property type="molecule type" value="Genomic_DNA"/>
</dbReference>
<name>A0AAE0KKU4_9PEZI</name>
<dbReference type="PANTHER" id="PTHR12092">
    <property type="entry name" value="PLECKSTRIN"/>
    <property type="match status" value="1"/>
</dbReference>
<dbReference type="InterPro" id="IPR035551">
    <property type="entry name" value="Boi1/2_SH3"/>
</dbReference>
<evidence type="ECO:0008006" key="9">
    <source>
        <dbReference type="Google" id="ProtNLM"/>
    </source>
</evidence>
<feature type="region of interest" description="Disordered" evidence="3">
    <location>
        <begin position="492"/>
        <end position="607"/>
    </location>
</feature>
<dbReference type="GO" id="GO:0030036">
    <property type="term" value="P:actin cytoskeleton organization"/>
    <property type="evidence" value="ECO:0007669"/>
    <property type="project" value="TreeGrafter"/>
</dbReference>
<evidence type="ECO:0000259" key="4">
    <source>
        <dbReference type="PROSITE" id="PS50002"/>
    </source>
</evidence>
<dbReference type="InterPro" id="IPR013761">
    <property type="entry name" value="SAM/pointed_sf"/>
</dbReference>
<keyword evidence="8" id="KW-1185">Reference proteome</keyword>
<feature type="compositionally biased region" description="Polar residues" evidence="3">
    <location>
        <begin position="416"/>
        <end position="425"/>
    </location>
</feature>
<dbReference type="SUPFAM" id="SSF50044">
    <property type="entry name" value="SH3-domain"/>
    <property type="match status" value="1"/>
</dbReference>
<evidence type="ECO:0000313" key="8">
    <source>
        <dbReference type="Proteomes" id="UP001285441"/>
    </source>
</evidence>
<feature type="region of interest" description="Disordered" evidence="3">
    <location>
        <begin position="312"/>
        <end position="448"/>
    </location>
</feature>
<dbReference type="PROSITE" id="PS50002">
    <property type="entry name" value="SH3"/>
    <property type="match status" value="1"/>
</dbReference>
<gene>
    <name evidence="7" type="ORF">B0H63DRAFT_398320</name>
</gene>
<dbReference type="Pfam" id="PF14604">
    <property type="entry name" value="SH3_9"/>
    <property type="match status" value="1"/>
</dbReference>
<evidence type="ECO:0000256" key="2">
    <source>
        <dbReference type="PROSITE-ProRule" id="PRU00192"/>
    </source>
</evidence>
<comment type="caution">
    <text evidence="7">The sequence shown here is derived from an EMBL/GenBank/DDBJ whole genome shotgun (WGS) entry which is preliminary data.</text>
</comment>
<reference evidence="7" key="1">
    <citation type="journal article" date="2023" name="Mol. Phylogenet. Evol.">
        <title>Genome-scale phylogeny and comparative genomics of the fungal order Sordariales.</title>
        <authorList>
            <person name="Hensen N."/>
            <person name="Bonometti L."/>
            <person name="Westerberg I."/>
            <person name="Brannstrom I.O."/>
            <person name="Guillou S."/>
            <person name="Cros-Aarteil S."/>
            <person name="Calhoun S."/>
            <person name="Haridas S."/>
            <person name="Kuo A."/>
            <person name="Mondo S."/>
            <person name="Pangilinan J."/>
            <person name="Riley R."/>
            <person name="LaButti K."/>
            <person name="Andreopoulos B."/>
            <person name="Lipzen A."/>
            <person name="Chen C."/>
            <person name="Yan M."/>
            <person name="Daum C."/>
            <person name="Ng V."/>
            <person name="Clum A."/>
            <person name="Steindorff A."/>
            <person name="Ohm R.A."/>
            <person name="Martin F."/>
            <person name="Silar P."/>
            <person name="Natvig D.O."/>
            <person name="Lalanne C."/>
            <person name="Gautier V."/>
            <person name="Ament-Velasquez S.L."/>
            <person name="Kruys A."/>
            <person name="Hutchinson M.I."/>
            <person name="Powell A.J."/>
            <person name="Barry K."/>
            <person name="Miller A.N."/>
            <person name="Grigoriev I.V."/>
            <person name="Debuchy R."/>
            <person name="Gladieux P."/>
            <person name="Hiltunen Thoren M."/>
            <person name="Johannesson H."/>
        </authorList>
    </citation>
    <scope>NUCLEOTIDE SEQUENCE</scope>
    <source>
        <strain evidence="7">CBS 232.78</strain>
    </source>
</reference>
<dbReference type="GO" id="GO:0005886">
    <property type="term" value="C:plasma membrane"/>
    <property type="evidence" value="ECO:0007669"/>
    <property type="project" value="TreeGrafter"/>
</dbReference>
<dbReference type="InterPro" id="IPR001849">
    <property type="entry name" value="PH_domain"/>
</dbReference>
<dbReference type="InterPro" id="IPR001452">
    <property type="entry name" value="SH3_domain"/>
</dbReference>
<protein>
    <recommendedName>
        <fullName evidence="9">Protein BOI2</fullName>
    </recommendedName>
</protein>
<feature type="domain" description="SH3" evidence="4">
    <location>
        <begin position="10"/>
        <end position="74"/>
    </location>
</feature>
<evidence type="ECO:0000313" key="7">
    <source>
        <dbReference type="EMBL" id="KAK3378085.1"/>
    </source>
</evidence>
<dbReference type="CDD" id="cd09535">
    <property type="entry name" value="SAM_BOI-like_fungal"/>
    <property type="match status" value="1"/>
</dbReference>
<evidence type="ECO:0000256" key="1">
    <source>
        <dbReference type="ARBA" id="ARBA00022443"/>
    </source>
</evidence>
<dbReference type="InterPro" id="IPR001660">
    <property type="entry name" value="SAM"/>
</dbReference>
<evidence type="ECO:0000259" key="6">
    <source>
        <dbReference type="PROSITE" id="PS50105"/>
    </source>
</evidence>
<dbReference type="FunFam" id="1.10.150.50:FF:000082">
    <property type="entry name" value="Polarized growth protein boi2"/>
    <property type="match status" value="1"/>
</dbReference>
<feature type="domain" description="PH" evidence="5">
    <location>
        <begin position="723"/>
        <end position="870"/>
    </location>
</feature>